<dbReference type="OMA" id="SCRENSA"/>
<reference evidence="4" key="3">
    <citation type="submission" date="2025-09" db="UniProtKB">
        <authorList>
            <consortium name="Ensembl"/>
        </authorList>
    </citation>
    <scope>IDENTIFICATION</scope>
</reference>
<reference evidence="4" key="2">
    <citation type="submission" date="2025-08" db="UniProtKB">
        <authorList>
            <consortium name="Ensembl"/>
        </authorList>
    </citation>
    <scope>IDENTIFICATION</scope>
</reference>
<dbReference type="Pfam" id="PF00094">
    <property type="entry name" value="VWD"/>
    <property type="match status" value="2"/>
</dbReference>
<dbReference type="GO" id="GO:0031012">
    <property type="term" value="C:extracellular matrix"/>
    <property type="evidence" value="ECO:0007669"/>
    <property type="project" value="TreeGrafter"/>
</dbReference>
<sequence>LQTHTWALLCFIKDGKPLCSLKTKICSAWGDSYYRTFDGRDFVLQGNCNYTLVQTTCPGLNASVPLQINIARAYLNSASVSAIHMVQINANVCSIKLYMTGLSKCVETDFGLVVTHRSDVLTVQMPRIFSGNLCGLCGNFNANPQDDLITDDESDLSLAVRHWQTGIKHECVDVPLNTSGCHSQDIALYRGKDFCGRLLDREGVVQSCHKTVDPQDFYDNCVHDLCYSNQTTLCLVLSSYVAVCQEMGVKVDEWRASDFCGK</sequence>
<accession>A0A671TV43</accession>
<dbReference type="InterPro" id="IPR050780">
    <property type="entry name" value="Mucin_vWF_Thrombospondin_sf"/>
</dbReference>
<dbReference type="InterPro" id="IPR001846">
    <property type="entry name" value="VWF_type-D"/>
</dbReference>
<organism evidence="4 5">
    <name type="scientific">Sparus aurata</name>
    <name type="common">Gilthead sea bream</name>
    <dbReference type="NCBI Taxonomy" id="8175"/>
    <lineage>
        <taxon>Eukaryota</taxon>
        <taxon>Metazoa</taxon>
        <taxon>Chordata</taxon>
        <taxon>Craniata</taxon>
        <taxon>Vertebrata</taxon>
        <taxon>Euteleostomi</taxon>
        <taxon>Actinopterygii</taxon>
        <taxon>Neopterygii</taxon>
        <taxon>Teleostei</taxon>
        <taxon>Neoteleostei</taxon>
        <taxon>Acanthomorphata</taxon>
        <taxon>Eupercaria</taxon>
        <taxon>Spariformes</taxon>
        <taxon>Sparidae</taxon>
        <taxon>Sparus</taxon>
    </lineage>
</organism>
<evidence type="ECO:0000313" key="5">
    <source>
        <dbReference type="Proteomes" id="UP000472265"/>
    </source>
</evidence>
<dbReference type="SMART" id="SM00216">
    <property type="entry name" value="VWD"/>
    <property type="match status" value="1"/>
</dbReference>
<dbReference type="GO" id="GO:0005615">
    <property type="term" value="C:extracellular space"/>
    <property type="evidence" value="ECO:0007669"/>
    <property type="project" value="TreeGrafter"/>
</dbReference>
<dbReference type="GeneTree" id="ENSGT00950000183155"/>
<dbReference type="PROSITE" id="PS51233">
    <property type="entry name" value="VWFD"/>
    <property type="match status" value="1"/>
</dbReference>
<evidence type="ECO:0000313" key="4">
    <source>
        <dbReference type="Ensembl" id="ENSSAUP00010005200.1"/>
    </source>
</evidence>
<keyword evidence="1" id="KW-1015">Disulfide bond</keyword>
<proteinExistence type="predicted"/>
<dbReference type="AlphaFoldDB" id="A0A671TV43"/>
<dbReference type="Ensembl" id="ENSSAUT00010005600.1">
    <property type="protein sequence ID" value="ENSSAUP00010005200.1"/>
    <property type="gene ID" value="ENSSAUG00010002621.1"/>
</dbReference>
<evidence type="ECO:0000256" key="1">
    <source>
        <dbReference type="ARBA" id="ARBA00023157"/>
    </source>
</evidence>
<dbReference type="Pfam" id="PF08742">
    <property type="entry name" value="C8"/>
    <property type="match status" value="1"/>
</dbReference>
<protein>
    <recommendedName>
        <fullName evidence="3">VWFD domain-containing protein</fullName>
    </recommendedName>
</protein>
<keyword evidence="2" id="KW-0325">Glycoprotein</keyword>
<dbReference type="Proteomes" id="UP000472265">
    <property type="component" value="Chromosome 17"/>
</dbReference>
<dbReference type="PANTHER" id="PTHR11339:SF373">
    <property type="entry name" value="VWFD DOMAIN-CONTAINING PROTEIN"/>
    <property type="match status" value="1"/>
</dbReference>
<feature type="domain" description="VWFD" evidence="3">
    <location>
        <begin position="24"/>
        <end position="172"/>
    </location>
</feature>
<evidence type="ECO:0000259" key="3">
    <source>
        <dbReference type="PROSITE" id="PS51233"/>
    </source>
</evidence>
<reference evidence="4" key="1">
    <citation type="submission" date="2021-04" db="EMBL/GenBank/DDBJ databases">
        <authorList>
            <consortium name="Wellcome Sanger Institute Data Sharing"/>
        </authorList>
    </citation>
    <scope>NUCLEOTIDE SEQUENCE [LARGE SCALE GENOMIC DNA]</scope>
</reference>
<keyword evidence="5" id="KW-1185">Reference proteome</keyword>
<dbReference type="InParanoid" id="A0A671TV43"/>
<dbReference type="SMART" id="SM00832">
    <property type="entry name" value="C8"/>
    <property type="match status" value="1"/>
</dbReference>
<dbReference type="InterPro" id="IPR014853">
    <property type="entry name" value="VWF/SSPO/ZAN-like_Cys-rich_dom"/>
</dbReference>
<evidence type="ECO:0000256" key="2">
    <source>
        <dbReference type="ARBA" id="ARBA00023180"/>
    </source>
</evidence>
<name>A0A671TV43_SPAAU</name>
<dbReference type="PANTHER" id="PTHR11339">
    <property type="entry name" value="EXTRACELLULAR MATRIX GLYCOPROTEIN RELATED"/>
    <property type="match status" value="1"/>
</dbReference>